<dbReference type="SUPFAM" id="SSF159006">
    <property type="entry name" value="YopX-like"/>
    <property type="match status" value="1"/>
</dbReference>
<accession>A0A2H4JAX8</accession>
<dbReference type="InterPro" id="IPR010024">
    <property type="entry name" value="CHP16711"/>
</dbReference>
<dbReference type="EMBL" id="MF417907">
    <property type="protein sequence ID" value="ASN70477.1"/>
    <property type="molecule type" value="Genomic_DNA"/>
</dbReference>
<organism evidence="2">
    <name type="scientific">uncultured Caudovirales phage</name>
    <dbReference type="NCBI Taxonomy" id="2100421"/>
    <lineage>
        <taxon>Viruses</taxon>
        <taxon>Duplodnaviria</taxon>
        <taxon>Heunggongvirae</taxon>
        <taxon>Uroviricota</taxon>
        <taxon>Caudoviricetes</taxon>
        <taxon>Peduoviridae</taxon>
        <taxon>Maltschvirus</taxon>
        <taxon>Maltschvirus maltsch</taxon>
    </lineage>
</organism>
<dbReference type="NCBIfam" id="TIGR01671">
    <property type="entry name" value="phage_TIGR01671"/>
    <property type="match status" value="1"/>
</dbReference>
<feature type="domain" description="YopX protein" evidence="1">
    <location>
        <begin position="4"/>
        <end position="127"/>
    </location>
</feature>
<evidence type="ECO:0000259" key="1">
    <source>
        <dbReference type="Pfam" id="PF09643"/>
    </source>
</evidence>
<gene>
    <name evidence="2" type="ORF">7F7_37</name>
</gene>
<evidence type="ECO:0000313" key="2">
    <source>
        <dbReference type="EMBL" id="ASN70477.1"/>
    </source>
</evidence>
<reference evidence="2" key="1">
    <citation type="submission" date="2017-06" db="EMBL/GenBank/DDBJ databases">
        <title>Novel phages from South African skin metaviromes.</title>
        <authorList>
            <person name="van Zyl L.J."/>
            <person name="Abrahams Y."/>
            <person name="Stander E.A."/>
            <person name="Kirby B.M."/>
            <person name="Clavaud C."/>
            <person name="Farcet C."/>
            <person name="Breton L."/>
            <person name="Trindade M.I."/>
        </authorList>
    </citation>
    <scope>NUCLEOTIDE SEQUENCE</scope>
</reference>
<dbReference type="InterPro" id="IPR023385">
    <property type="entry name" value="YopX-like_C"/>
</dbReference>
<dbReference type="Pfam" id="PF09643">
    <property type="entry name" value="YopX"/>
    <property type="match status" value="1"/>
</dbReference>
<sequence>MIPNFKAFIKDENKVVDVKELNFKYDEVVYETGRYTEVRRFRDVEFMQSTGLKDKNGVEIYKEYIVEFKYPYDKRIKTKGIIVWNDNKACFGITMKETTEQYELYRITAENYLTVIGNVHQNPELLEDN</sequence>
<proteinExistence type="predicted"/>
<dbReference type="Gene3D" id="2.30.30.290">
    <property type="entry name" value="YopX-like domains"/>
    <property type="match status" value="1"/>
</dbReference>
<name>A0A2H4JAX8_9CAUD</name>
<dbReference type="InterPro" id="IPR019096">
    <property type="entry name" value="YopX_protein"/>
</dbReference>
<protein>
    <submittedName>
        <fullName evidence="2">Putative YopX superfamily protein</fullName>
    </submittedName>
</protein>